<name>V6AV91_9ARCH</name>
<dbReference type="EMBL" id="CBTY010000011">
    <property type="protein sequence ID" value="CDI06477.1"/>
    <property type="molecule type" value="Genomic_DNA"/>
</dbReference>
<accession>V6AV91</accession>
<dbReference type="Proteomes" id="UP000018159">
    <property type="component" value="Unassembled WGS sequence"/>
</dbReference>
<keyword evidence="2" id="KW-1185">Reference proteome</keyword>
<evidence type="ECO:0008006" key="3">
    <source>
        <dbReference type="Google" id="ProtNLM"/>
    </source>
</evidence>
<reference evidence="1 2" key="1">
    <citation type="journal article" date="2013" name="PLoS ONE">
        <title>Enrichment and Genome Sequence of the Group I.1a Ammonia-Oxidizing Archaeon ?Ca. Nitrosotenuis uzonensis? Representing a Clade Globally.</title>
        <authorList>
            <person name="Lebedeva E.V."/>
            <person name="Hatzenpichler R."/>
            <person name="Pelletier E."/>
            <person name="Schuster N."/>
            <person name="Hauzmayer S."/>
            <person name="Bulaev A."/>
            <person name="Grigor'eva N.V."/>
            <person name="Galushko A."/>
            <person name="Schmid M."/>
            <person name="Palatinszky M."/>
            <person name="Le Paslier D."/>
            <person name="Daims H."/>
            <person name="Wagner M."/>
        </authorList>
    </citation>
    <scope>NUCLEOTIDE SEQUENCE [LARGE SCALE GENOMIC DNA]</scope>
    <source>
        <strain evidence="1 2">N4</strain>
    </source>
</reference>
<comment type="caution">
    <text evidence="1">The sequence shown here is derived from an EMBL/GenBank/DDBJ whole genome shotgun (WGS) entry which is preliminary data.</text>
</comment>
<protein>
    <recommendedName>
        <fullName evidence="3">Transposase IS4-like domain-containing protein</fullName>
    </recommendedName>
</protein>
<evidence type="ECO:0000313" key="2">
    <source>
        <dbReference type="Proteomes" id="UP000018159"/>
    </source>
</evidence>
<dbReference type="RefSeq" id="WP_155991541.1">
    <property type="nucleotide sequence ID" value="NZ_CBTY010000011.1"/>
</dbReference>
<gene>
    <name evidence="1" type="ORF">NITUZ_60004</name>
</gene>
<proteinExistence type="predicted"/>
<dbReference type="AlphaFoldDB" id="V6AV91"/>
<sequence>MIFAGADATGFEDRHCTLYYTWRAQIRRSYTKLSASSDMKTQLVCAVVIQHHPISHDVRHFPQMLEWMVTVTTPWIFVLNMGYDAEWVHQMIRQHHILSIIPVRKREDCPIYRIRGRYRKQMRRSFDCITYPSM</sequence>
<dbReference type="OrthoDB" id="116451at2157"/>
<evidence type="ECO:0000313" key="1">
    <source>
        <dbReference type="EMBL" id="CDI06477.1"/>
    </source>
</evidence>
<organism evidence="1 2">
    <name type="scientific">Candidatus Nitrosotenuis uzonensis</name>
    <dbReference type="NCBI Taxonomy" id="1407055"/>
    <lineage>
        <taxon>Archaea</taxon>
        <taxon>Nitrososphaerota</taxon>
        <taxon>Candidatus Nitrosotenuis</taxon>
    </lineage>
</organism>